<dbReference type="Pfam" id="PF02616">
    <property type="entry name" value="SMC_ScpA"/>
    <property type="match status" value="1"/>
</dbReference>
<accession>A0A1I6LGB6</accession>
<feature type="compositionally biased region" description="Basic and acidic residues" evidence="1">
    <location>
        <begin position="231"/>
        <end position="245"/>
    </location>
</feature>
<dbReference type="RefSeq" id="WP_089816953.1">
    <property type="nucleotide sequence ID" value="NZ_FOZK01000002.1"/>
</dbReference>
<protein>
    <submittedName>
        <fullName evidence="2">Condensin subunit ScpA</fullName>
    </submittedName>
</protein>
<feature type="compositionally biased region" description="Acidic residues" evidence="1">
    <location>
        <begin position="66"/>
        <end position="83"/>
    </location>
</feature>
<dbReference type="STRING" id="767519.SAMN05216559_2632"/>
<dbReference type="Proteomes" id="UP000199062">
    <property type="component" value="Unassembled WGS sequence"/>
</dbReference>
<evidence type="ECO:0000256" key="1">
    <source>
        <dbReference type="SAM" id="MobiDB-lite"/>
    </source>
</evidence>
<organism evidence="2 3">
    <name type="scientific">Halomicrobium zhouii</name>
    <dbReference type="NCBI Taxonomy" id="767519"/>
    <lineage>
        <taxon>Archaea</taxon>
        <taxon>Methanobacteriati</taxon>
        <taxon>Methanobacteriota</taxon>
        <taxon>Stenosarchaea group</taxon>
        <taxon>Halobacteria</taxon>
        <taxon>Halobacteriales</taxon>
        <taxon>Haloarculaceae</taxon>
        <taxon>Halomicrobium</taxon>
    </lineage>
</organism>
<evidence type="ECO:0000313" key="3">
    <source>
        <dbReference type="Proteomes" id="UP000199062"/>
    </source>
</evidence>
<feature type="region of interest" description="Disordered" evidence="1">
    <location>
        <begin position="211"/>
        <end position="256"/>
    </location>
</feature>
<feature type="compositionally biased region" description="Polar residues" evidence="1">
    <location>
        <begin position="220"/>
        <end position="230"/>
    </location>
</feature>
<feature type="compositionally biased region" description="Acidic residues" evidence="1">
    <location>
        <begin position="48"/>
        <end position="58"/>
    </location>
</feature>
<dbReference type="EMBL" id="FOZK01000002">
    <property type="protein sequence ID" value="SFS02360.1"/>
    <property type="molecule type" value="Genomic_DNA"/>
</dbReference>
<dbReference type="InterPro" id="IPR003768">
    <property type="entry name" value="ScpA"/>
</dbReference>
<dbReference type="Gene3D" id="1.10.10.580">
    <property type="entry name" value="Structural maintenance of chromosome 1. Chain E"/>
    <property type="match status" value="1"/>
</dbReference>
<dbReference type="OrthoDB" id="53244at2157"/>
<dbReference type="PANTHER" id="PTHR33969:SF2">
    <property type="entry name" value="SEGREGATION AND CONDENSATION PROTEIN A"/>
    <property type="match status" value="1"/>
</dbReference>
<proteinExistence type="predicted"/>
<dbReference type="PANTHER" id="PTHR33969">
    <property type="entry name" value="SEGREGATION AND CONDENSATION PROTEIN A"/>
    <property type="match status" value="1"/>
</dbReference>
<reference evidence="2 3" key="1">
    <citation type="submission" date="2016-10" db="EMBL/GenBank/DDBJ databases">
        <authorList>
            <person name="de Groot N.N."/>
        </authorList>
    </citation>
    <scope>NUCLEOTIDE SEQUENCE [LARGE SCALE GENOMIC DNA]</scope>
    <source>
        <strain evidence="2 3">CGMCC 1.10457</strain>
    </source>
</reference>
<dbReference type="Gene3D" id="6.10.250.2410">
    <property type="match status" value="1"/>
</dbReference>
<evidence type="ECO:0000313" key="2">
    <source>
        <dbReference type="EMBL" id="SFS02360.1"/>
    </source>
</evidence>
<keyword evidence="3" id="KW-1185">Reference proteome</keyword>
<gene>
    <name evidence="2" type="ORF">SAMN05216559_2632</name>
</gene>
<feature type="region of interest" description="Disordered" evidence="1">
    <location>
        <begin position="1"/>
        <end position="84"/>
    </location>
</feature>
<dbReference type="InterPro" id="IPR023093">
    <property type="entry name" value="ScpA-like_C"/>
</dbReference>
<sequence>MIDGGGDGEDGEDSGDRNDDIPLNIAGHDDRERPGGSSDAAELFGASDDSDEESDTASDAETTATETDDAESEADEDEDENVEPVEVLVQLADEGEIDPWDIDVVRVTDKFLHVLDAQDLRTSGRALFYASVLIRMKSDAMLADDDEEEAEQVEPWEQAMGEDAPIDEPDPFASLEQEMDRRLERRRARGMPQTLDELVRDLRDAERESWWKESREYDTSDSPQGFQRGTQELDYRSADDLRMDDEPTEDDVTGTTHAENMDDIIDAVYEVLREHYDAGRDEVLYREVHLAGGSRVETYLGLLFLSHRGRVRLQQDELFGDLWVQDPAAPTGSEEAFAD</sequence>
<feature type="compositionally biased region" description="Acidic residues" evidence="1">
    <location>
        <begin position="1"/>
        <end position="13"/>
    </location>
</feature>
<dbReference type="AlphaFoldDB" id="A0A1I6LGB6"/>
<name>A0A1I6LGB6_9EURY</name>